<dbReference type="Pfam" id="PF06912">
    <property type="entry name" value="DUF1275"/>
    <property type="match status" value="1"/>
</dbReference>
<name>A0A6N7L1F2_9ACTN</name>
<dbReference type="InterPro" id="IPR010699">
    <property type="entry name" value="DUF1275"/>
</dbReference>
<accession>A0A6N7L1F2</accession>
<gene>
    <name evidence="1" type="ORF">F7Q99_33505</name>
</gene>
<dbReference type="AlphaFoldDB" id="A0A6N7L1F2"/>
<dbReference type="OrthoDB" id="4272751at2"/>
<protein>
    <submittedName>
        <fullName evidence="1">DUF1275 domain-containing protein</fullName>
    </submittedName>
</protein>
<evidence type="ECO:0000313" key="2">
    <source>
        <dbReference type="Proteomes" id="UP000450000"/>
    </source>
</evidence>
<dbReference type="EMBL" id="WBOF01000003">
    <property type="protein sequence ID" value="MQS16975.1"/>
    <property type="molecule type" value="Genomic_DNA"/>
</dbReference>
<comment type="caution">
    <text evidence="1">The sequence shown here is derived from an EMBL/GenBank/DDBJ whole genome shotgun (WGS) entry which is preliminary data.</text>
</comment>
<keyword evidence="2" id="KW-1185">Reference proteome</keyword>
<evidence type="ECO:0000313" key="1">
    <source>
        <dbReference type="EMBL" id="MQS16975.1"/>
    </source>
</evidence>
<dbReference type="Proteomes" id="UP000450000">
    <property type="component" value="Unassembled WGS sequence"/>
</dbReference>
<organism evidence="1 2">
    <name type="scientific">Streptomyces kaniharaensis</name>
    <dbReference type="NCBI Taxonomy" id="212423"/>
    <lineage>
        <taxon>Bacteria</taxon>
        <taxon>Bacillati</taxon>
        <taxon>Actinomycetota</taxon>
        <taxon>Actinomycetes</taxon>
        <taxon>Kitasatosporales</taxon>
        <taxon>Streptomycetaceae</taxon>
        <taxon>Streptomyces</taxon>
    </lineage>
</organism>
<sequence length="60" mass="5593">MSAPTVSAGAIDAVTFLGLGHAFAAPATGNVLLLGFGVPIACPAKAVGASVIGTAPSTIA</sequence>
<proteinExistence type="predicted"/>
<reference evidence="1 2" key="1">
    <citation type="submission" date="2019-09" db="EMBL/GenBank/DDBJ databases">
        <title>Genome Sequences of Streptomyces kaniharaensis ATCC 21070.</title>
        <authorList>
            <person name="Zhu W."/>
            <person name="De Crecy-Lagard V."/>
            <person name="Richards N.G."/>
        </authorList>
    </citation>
    <scope>NUCLEOTIDE SEQUENCE [LARGE SCALE GENOMIC DNA]</scope>
    <source>
        <strain evidence="1 2">SF-557</strain>
    </source>
</reference>